<dbReference type="Proteomes" id="UP000237423">
    <property type="component" value="Unassembled WGS sequence"/>
</dbReference>
<protein>
    <submittedName>
        <fullName evidence="1">Uncharacterized protein</fullName>
    </submittedName>
</protein>
<reference evidence="1 2" key="1">
    <citation type="submission" date="2017-11" db="EMBL/GenBank/DDBJ databases">
        <title>Draft Genome Sequence of Methylobacter psychrotolerans Sph1T, an Obligate Methanotroph from Low-Temperature Environments.</title>
        <authorList>
            <person name="Oshkin I.Y."/>
            <person name="Miroshnikov K."/>
            <person name="Belova S.E."/>
            <person name="Korzhenkov A."/>
            <person name="Toshchakov S.V."/>
            <person name="Dedysh S.N."/>
        </authorList>
    </citation>
    <scope>NUCLEOTIDE SEQUENCE [LARGE SCALE GENOMIC DNA]</scope>
    <source>
        <strain evidence="1 2">Sph1</strain>
    </source>
</reference>
<name>A0A2S5CKB0_9GAMM</name>
<dbReference type="EMBL" id="PGFZ01000006">
    <property type="protein sequence ID" value="POZ51251.1"/>
    <property type="molecule type" value="Genomic_DNA"/>
</dbReference>
<evidence type="ECO:0000313" key="1">
    <source>
        <dbReference type="EMBL" id="POZ51251.1"/>
    </source>
</evidence>
<organism evidence="1 2">
    <name type="scientific">Methylovulum psychrotolerans</name>
    <dbReference type="NCBI Taxonomy" id="1704499"/>
    <lineage>
        <taxon>Bacteria</taxon>
        <taxon>Pseudomonadati</taxon>
        <taxon>Pseudomonadota</taxon>
        <taxon>Gammaproteobacteria</taxon>
        <taxon>Methylococcales</taxon>
        <taxon>Methylococcaceae</taxon>
        <taxon>Methylovulum</taxon>
    </lineage>
</organism>
<accession>A0A2S5CKB0</accession>
<evidence type="ECO:0000313" key="2">
    <source>
        <dbReference type="Proteomes" id="UP000237423"/>
    </source>
</evidence>
<gene>
    <name evidence="1" type="ORF">AADEFJLK_02697</name>
</gene>
<comment type="caution">
    <text evidence="1">The sequence shown here is derived from an EMBL/GenBank/DDBJ whole genome shotgun (WGS) entry which is preliminary data.</text>
</comment>
<sequence>MAGLGDKIGDQTLIARHIFSGNDNRFADTGTLAQAGFDFAQFDTEAADFDLAIVAPPIFYCPVGQPTPQVAGFVQAARALAERVLDKAFGAQFGAVQITPRHTRAANMDFAHHPQRYGLPVRV</sequence>
<proteinExistence type="predicted"/>
<dbReference type="AntiFam" id="ANF00178">
    <property type="entry name" value="Shadow ORF (opposite dhbF)"/>
</dbReference>
<dbReference type="AlphaFoldDB" id="A0A2S5CKB0"/>